<dbReference type="RefSeq" id="WP_114397781.1">
    <property type="nucleotide sequence ID" value="NZ_QEIM01000047.1"/>
</dbReference>
<dbReference type="AlphaFoldDB" id="A0A368T8T3"/>
<protein>
    <recommendedName>
        <fullName evidence="3">ASCH domain-containing protein</fullName>
    </recommendedName>
</protein>
<dbReference type="SUPFAM" id="SSF46785">
    <property type="entry name" value="Winged helix' DNA-binding domain"/>
    <property type="match status" value="1"/>
</dbReference>
<dbReference type="Proteomes" id="UP000253318">
    <property type="component" value="Unassembled WGS sequence"/>
</dbReference>
<evidence type="ECO:0000313" key="1">
    <source>
        <dbReference type="EMBL" id="RCV60841.1"/>
    </source>
</evidence>
<comment type="caution">
    <text evidence="1">The sequence shown here is derived from an EMBL/GenBank/DDBJ whole genome shotgun (WGS) entry which is preliminary data.</text>
</comment>
<name>A0A368T8T3_9ACTN</name>
<evidence type="ECO:0000313" key="2">
    <source>
        <dbReference type="Proteomes" id="UP000253318"/>
    </source>
</evidence>
<accession>A0A368T8T3</accession>
<sequence>MLFQRHILDGIADGTVTLAFRRWERARVRPGGTLRTAVGVIGIDAVEVVREADVTDTQARAAGYDSAAGLLAWVAANGRGDLHRIRLHLAGPDPRVALREHADLDPAELGDVRARLARADRAADRPWTAGTLRLIAAHPGTRAADLAARQGVPTDVFKRRVRRLKDLGLTESLGTGYRISPRGAAVLAAVPE</sequence>
<proteinExistence type="predicted"/>
<keyword evidence="2" id="KW-1185">Reference proteome</keyword>
<organism evidence="1 2">
    <name type="scientific">Marinitenerispora sediminis</name>
    <dbReference type="NCBI Taxonomy" id="1931232"/>
    <lineage>
        <taxon>Bacteria</taxon>
        <taxon>Bacillati</taxon>
        <taxon>Actinomycetota</taxon>
        <taxon>Actinomycetes</taxon>
        <taxon>Streptosporangiales</taxon>
        <taxon>Nocardiopsidaceae</taxon>
        <taxon>Marinitenerispora</taxon>
    </lineage>
</organism>
<gene>
    <name evidence="1" type="ORF">DEF24_05885</name>
</gene>
<evidence type="ECO:0008006" key="3">
    <source>
        <dbReference type="Google" id="ProtNLM"/>
    </source>
</evidence>
<dbReference type="InterPro" id="IPR036390">
    <property type="entry name" value="WH_DNA-bd_sf"/>
</dbReference>
<reference evidence="1 2" key="1">
    <citation type="submission" date="2018-04" db="EMBL/GenBank/DDBJ databases">
        <title>Novel actinobacteria from marine sediment.</title>
        <authorList>
            <person name="Ng Z.Y."/>
            <person name="Tan G.Y.A."/>
        </authorList>
    </citation>
    <scope>NUCLEOTIDE SEQUENCE [LARGE SCALE GENOMIC DNA]</scope>
    <source>
        <strain evidence="1 2">TPS81</strain>
    </source>
</reference>
<dbReference type="EMBL" id="QEIN01000031">
    <property type="protein sequence ID" value="RCV60841.1"/>
    <property type="molecule type" value="Genomic_DNA"/>
</dbReference>
<dbReference type="OrthoDB" id="121143at2"/>